<feature type="transmembrane region" description="Helical" evidence="1">
    <location>
        <begin position="462"/>
        <end position="485"/>
    </location>
</feature>
<dbReference type="Pfam" id="PF00873">
    <property type="entry name" value="ACR_tran"/>
    <property type="match status" value="1"/>
</dbReference>
<dbReference type="PANTHER" id="PTHR32063">
    <property type="match status" value="1"/>
</dbReference>
<dbReference type="OrthoDB" id="9757876at2"/>
<dbReference type="Proteomes" id="UP000183469">
    <property type="component" value="Unassembled WGS sequence"/>
</dbReference>
<dbReference type="AlphaFoldDB" id="A0A1H3XXA4"/>
<dbReference type="Gene3D" id="1.20.1640.10">
    <property type="entry name" value="Multidrug efflux transporter AcrB transmembrane domain"/>
    <property type="match status" value="2"/>
</dbReference>
<organism evidence="2 3">
    <name type="scientific">Selenomonas ruminantium</name>
    <dbReference type="NCBI Taxonomy" id="971"/>
    <lineage>
        <taxon>Bacteria</taxon>
        <taxon>Bacillati</taxon>
        <taxon>Bacillota</taxon>
        <taxon>Negativicutes</taxon>
        <taxon>Selenomonadales</taxon>
        <taxon>Selenomonadaceae</taxon>
        <taxon>Selenomonas</taxon>
    </lineage>
</organism>
<keyword evidence="1" id="KW-0472">Membrane</keyword>
<dbReference type="SUPFAM" id="SSF82866">
    <property type="entry name" value="Multidrug efflux transporter AcrB transmembrane domain"/>
    <property type="match status" value="2"/>
</dbReference>
<dbReference type="Gene3D" id="3.30.70.1440">
    <property type="entry name" value="Multidrug efflux transporter AcrB pore domain"/>
    <property type="match status" value="1"/>
</dbReference>
<dbReference type="Gene3D" id="3.30.70.1320">
    <property type="entry name" value="Multidrug efflux transporter AcrB pore domain like"/>
    <property type="match status" value="1"/>
</dbReference>
<dbReference type="Gene3D" id="3.30.70.1430">
    <property type="entry name" value="Multidrug efflux transporter AcrB pore domain"/>
    <property type="match status" value="2"/>
</dbReference>
<proteinExistence type="predicted"/>
<keyword evidence="1" id="KW-0812">Transmembrane</keyword>
<dbReference type="SUPFAM" id="SSF82693">
    <property type="entry name" value="Multidrug efflux transporter AcrB pore domain, PN1, PN2, PC1 and PC2 subdomains"/>
    <property type="match status" value="2"/>
</dbReference>
<reference evidence="2 3" key="1">
    <citation type="submission" date="2016-10" db="EMBL/GenBank/DDBJ databases">
        <authorList>
            <person name="de Groot N.N."/>
        </authorList>
    </citation>
    <scope>NUCLEOTIDE SEQUENCE [LARGE SCALE GENOMIC DNA]</scope>
    <source>
        <strain evidence="2 3">DSM 2872</strain>
    </source>
</reference>
<feature type="transmembrane region" description="Helical" evidence="1">
    <location>
        <begin position="884"/>
        <end position="902"/>
    </location>
</feature>
<feature type="transmembrane region" description="Helical" evidence="1">
    <location>
        <begin position="858"/>
        <end position="877"/>
    </location>
</feature>
<protein>
    <submittedName>
        <fullName evidence="2">Multidrug efflux pump subunit AcrB</fullName>
    </submittedName>
</protein>
<feature type="transmembrane region" description="Helical" evidence="1">
    <location>
        <begin position="335"/>
        <end position="354"/>
    </location>
</feature>
<accession>A0A1H3XXA4</accession>
<dbReference type="InterPro" id="IPR027463">
    <property type="entry name" value="AcrB_DN_DC_subdom"/>
</dbReference>
<dbReference type="EMBL" id="FNQG01000006">
    <property type="protein sequence ID" value="SEA04026.1"/>
    <property type="molecule type" value="Genomic_DNA"/>
</dbReference>
<dbReference type="GO" id="GO:0042910">
    <property type="term" value="F:xenobiotic transmembrane transporter activity"/>
    <property type="evidence" value="ECO:0007669"/>
    <property type="project" value="TreeGrafter"/>
</dbReference>
<feature type="transmembrane region" description="Helical" evidence="1">
    <location>
        <begin position="387"/>
        <end position="407"/>
    </location>
</feature>
<dbReference type="RefSeq" id="WP_074672093.1">
    <property type="nucleotide sequence ID" value="NZ_FNQG01000006.1"/>
</dbReference>
<feature type="transmembrane region" description="Helical" evidence="1">
    <location>
        <begin position="908"/>
        <end position="931"/>
    </location>
</feature>
<gene>
    <name evidence="2" type="ORF">SAMN05660648_01732</name>
</gene>
<dbReference type="GO" id="GO:0005886">
    <property type="term" value="C:plasma membrane"/>
    <property type="evidence" value="ECO:0007669"/>
    <property type="project" value="TreeGrafter"/>
</dbReference>
<evidence type="ECO:0000313" key="3">
    <source>
        <dbReference type="Proteomes" id="UP000183469"/>
    </source>
</evidence>
<name>A0A1H3XXA4_SELRU</name>
<keyword evidence="1" id="KW-1133">Transmembrane helix</keyword>
<feature type="transmembrane region" description="Helical" evidence="1">
    <location>
        <begin position="978"/>
        <end position="1001"/>
    </location>
</feature>
<dbReference type="SUPFAM" id="SSF82714">
    <property type="entry name" value="Multidrug efflux transporter AcrB TolC docking domain, DN and DC subdomains"/>
    <property type="match status" value="2"/>
</dbReference>
<feature type="transmembrane region" description="Helical" evidence="1">
    <location>
        <begin position="360"/>
        <end position="380"/>
    </location>
</feature>
<sequence>MRNLTEVSLKNRTLVWYFIIVTAIGGVLSYFQLGRMEDPNFTIRQMVVTAAWPGATAQEMEEQVTDKLEKRLQDTPHLKNIKSENRAGQTVIYVELDDAIAKDDIRPTWRDVRNFCEDIRKDLPEGVYGPYYNDRFDDVFGTIYAVTGEGYSYEELRQYAEKTRRMLLNVPSVQKVELIGEQKEKIYVELDTMKLSELGISPQVISNALKTQNEMTAAAMVDTDSSNVYLRLSGQYEDVNAIAETPISAGGRNFRLGDIAKVTRKASDPAGNKMFFNGQPAIGIAVSMEDGGNILDLGDNLKKQITAIQAEVPAGVEIQQVANQSEVVRDSINEFIKTLLEAIVIVLAVSFLSLGWRTGMVVACCIPLVLCGVFICMYILGIDFHKVSLGALIIALGLLVDDAIIAVEMMSVKLEAGMNRFDAACFAFKATAKPMLTGTLITCAGFIPVAFSEGMASEFCSALFPVIGIALVLSWIVSVMVAPLLGTYMIKAKPKVDSAGEINPYQSRFYVEFRKVLCFFLSHRRLVLVGTVVLFVLSLVMMPHIRQEFFPTSTRPEVLMELKLPDGASMEASQQVADRMSQFLQQHEDLLEHYSYYVGRYAPRFVLTVDPKADADNVTNFVIVTKDVKAREALAKDLQQAFNEEFSDVRAKLQYIQTGPPTDYPVMLRVRGYSPEQAKTIAHKVEQIVAADSNNYNVHLDWNAKSKVVKLELDQDKLKSLGLSAQAVKQMIYTEVTGAKAAQFYNGDRTLDITLRLSVADREDLGKLGSLPIYLGSAGYVPLEQIAKISYGAEDGLVKRRNLMPTVTVQAEVHSGTANDATKKAYEATRELREDLPFGCSIEPAGALEDSHTASQHLLAPVPAMLFVIMTLLMFQLDSGKQMLLTLLTAPLGLIGVVWGMLLTDSAMGFVAELGILALFGMIIRNSVILIDQIKKHLAEGESPYDAVVDSAILRFRPIMLTAAAAILGMLPLMVSKFWGPMAVAIASGLLVATILTLLVLPTMYAVAYRVPSEDKCD</sequence>
<feature type="transmembrane region" description="Helical" evidence="1">
    <location>
        <begin position="526"/>
        <end position="545"/>
    </location>
</feature>
<evidence type="ECO:0000313" key="2">
    <source>
        <dbReference type="EMBL" id="SEA04026.1"/>
    </source>
</evidence>
<feature type="transmembrane region" description="Helical" evidence="1">
    <location>
        <begin position="952"/>
        <end position="972"/>
    </location>
</feature>
<evidence type="ECO:0000256" key="1">
    <source>
        <dbReference type="SAM" id="Phobius"/>
    </source>
</evidence>
<dbReference type="PANTHER" id="PTHR32063:SF18">
    <property type="entry name" value="CATION EFFLUX SYSTEM PROTEIN"/>
    <property type="match status" value="1"/>
</dbReference>
<dbReference type="Gene3D" id="3.30.2090.10">
    <property type="entry name" value="Multidrug efflux transporter AcrB TolC docking domain, DN and DC subdomains"/>
    <property type="match status" value="2"/>
</dbReference>
<dbReference type="InterPro" id="IPR001036">
    <property type="entry name" value="Acrflvin-R"/>
</dbReference>
<dbReference type="PRINTS" id="PR00702">
    <property type="entry name" value="ACRIFLAVINRP"/>
</dbReference>
<feature type="transmembrane region" description="Helical" evidence="1">
    <location>
        <begin position="14"/>
        <end position="33"/>
    </location>
</feature>